<sequence>MNNLIGIIYLLCLLVILIIFCFFITKEINKIYNEQNMINYLFSLGNLTQEDHLLKTNIYFSKKIFDITIYEIKFLIRSTNLARKDLANLYNLLGKSYELLNNNLLATDSYKKALSISLENNNIIINYLNILIKERQIDKAQNFYNYFLNQCPENSEIKKEFKGVLSIKTE</sequence>
<gene>
    <name evidence="3" type="primary">orf171</name>
</gene>
<dbReference type="InterPro" id="IPR019734">
    <property type="entry name" value="TPR_rpt"/>
</dbReference>
<accession>A0A1Z1XB28</accession>
<evidence type="ECO:0000256" key="1">
    <source>
        <dbReference type="PROSITE-ProRule" id="PRU00339"/>
    </source>
</evidence>
<dbReference type="RefSeq" id="YP_009402672.1">
    <property type="nucleotide sequence ID" value="NC_035350.1"/>
</dbReference>
<dbReference type="PROSITE" id="PS50005">
    <property type="entry name" value="TPR"/>
    <property type="match status" value="1"/>
</dbReference>
<proteinExistence type="predicted"/>
<feature type="transmembrane region" description="Helical" evidence="2">
    <location>
        <begin position="6"/>
        <end position="25"/>
    </location>
</feature>
<dbReference type="EMBL" id="KY083067">
    <property type="protein sequence ID" value="ARX96028.1"/>
    <property type="molecule type" value="Genomic_DNA"/>
</dbReference>
<evidence type="ECO:0000313" key="3">
    <source>
        <dbReference type="EMBL" id="ARX96028.1"/>
    </source>
</evidence>
<name>A0A1Z1XB28_9RHOD</name>
<keyword evidence="3" id="KW-0934">Plastid</keyword>
<dbReference type="AlphaFoldDB" id="A0A1Z1XB28"/>
<reference evidence="3" key="1">
    <citation type="submission" date="2016-11" db="EMBL/GenBank/DDBJ databases">
        <title>Chloroplast genome of compsopogon caeruleus.</title>
        <authorList>
            <person name="Nan F."/>
        </authorList>
    </citation>
    <scope>NUCLEOTIDE SEQUENCE</scope>
</reference>
<keyword evidence="2" id="KW-0812">Transmembrane</keyword>
<evidence type="ECO:0000256" key="2">
    <source>
        <dbReference type="SAM" id="Phobius"/>
    </source>
</evidence>
<keyword evidence="1" id="KW-0802">TPR repeat</keyword>
<geneLocation type="chloroplast" evidence="3"/>
<dbReference type="InterPro" id="IPR011990">
    <property type="entry name" value="TPR-like_helical_dom_sf"/>
</dbReference>
<organism evidence="3">
    <name type="scientific">Compsopogon caeruleus</name>
    <dbReference type="NCBI Taxonomy" id="31354"/>
    <lineage>
        <taxon>Eukaryota</taxon>
        <taxon>Rhodophyta</taxon>
        <taxon>Compsopogonophyceae</taxon>
        <taxon>Compsopogonales</taxon>
        <taxon>Compsopogonaceae</taxon>
        <taxon>Compsopogon</taxon>
    </lineage>
</organism>
<protein>
    <submittedName>
        <fullName evidence="3">Uncharacterized protein</fullName>
    </submittedName>
</protein>
<dbReference type="SUPFAM" id="SSF48452">
    <property type="entry name" value="TPR-like"/>
    <property type="match status" value="1"/>
</dbReference>
<dbReference type="Gene3D" id="1.25.40.10">
    <property type="entry name" value="Tetratricopeptide repeat domain"/>
    <property type="match status" value="1"/>
</dbReference>
<keyword evidence="2" id="KW-0472">Membrane</keyword>
<dbReference type="GeneID" id="33366702"/>
<feature type="repeat" description="TPR" evidence="1">
    <location>
        <begin position="87"/>
        <end position="120"/>
    </location>
</feature>
<keyword evidence="2" id="KW-1133">Transmembrane helix</keyword>
<keyword evidence="3" id="KW-0150">Chloroplast</keyword>